<dbReference type="InterPro" id="IPR006037">
    <property type="entry name" value="RCK_C"/>
</dbReference>
<dbReference type="PROSITE" id="PS51202">
    <property type="entry name" value="RCK_C"/>
    <property type="match status" value="1"/>
</dbReference>
<evidence type="ECO:0000259" key="7">
    <source>
        <dbReference type="PROSITE" id="PS51201"/>
    </source>
</evidence>
<protein>
    <recommendedName>
        <fullName evidence="1">Trk system potassium uptake protein TrkA</fullName>
    </recommendedName>
</protein>
<name>A0A151AU79_9FIRM</name>
<dbReference type="Proteomes" id="UP000075670">
    <property type="component" value="Unassembled WGS sequence"/>
</dbReference>
<feature type="domain" description="RCK C-terminal" evidence="8">
    <location>
        <begin position="150"/>
        <end position="231"/>
    </location>
</feature>
<evidence type="ECO:0000259" key="8">
    <source>
        <dbReference type="PROSITE" id="PS51202"/>
    </source>
</evidence>
<evidence type="ECO:0000256" key="6">
    <source>
        <dbReference type="ARBA" id="ARBA00023065"/>
    </source>
</evidence>
<dbReference type="InterPro" id="IPR036721">
    <property type="entry name" value="RCK_C_sf"/>
</dbReference>
<dbReference type="PANTHER" id="PTHR43833">
    <property type="entry name" value="POTASSIUM CHANNEL PROTEIN 2-RELATED-RELATED"/>
    <property type="match status" value="1"/>
</dbReference>
<dbReference type="Gene3D" id="3.40.50.720">
    <property type="entry name" value="NAD(P)-binding Rossmann-like Domain"/>
    <property type="match status" value="1"/>
</dbReference>
<dbReference type="InterPro" id="IPR050721">
    <property type="entry name" value="Trk_Ktr_HKT_K-transport"/>
</dbReference>
<dbReference type="PANTHER" id="PTHR43833:SF5">
    <property type="entry name" value="TRK SYSTEM POTASSIUM UPTAKE PROTEIN TRKA"/>
    <property type="match status" value="1"/>
</dbReference>
<organism evidence="9 10">
    <name type="scientific">Moorella mulderi DSM 14980</name>
    <dbReference type="NCBI Taxonomy" id="1122241"/>
    <lineage>
        <taxon>Bacteria</taxon>
        <taxon>Bacillati</taxon>
        <taxon>Bacillota</taxon>
        <taxon>Clostridia</taxon>
        <taxon>Neomoorellales</taxon>
        <taxon>Neomoorellaceae</taxon>
        <taxon>Neomoorella</taxon>
    </lineage>
</organism>
<evidence type="ECO:0000256" key="3">
    <source>
        <dbReference type="ARBA" id="ARBA00022538"/>
    </source>
</evidence>
<dbReference type="SUPFAM" id="SSF51735">
    <property type="entry name" value="NAD(P)-binding Rossmann-fold domains"/>
    <property type="match status" value="1"/>
</dbReference>
<comment type="caution">
    <text evidence="9">The sequence shown here is derived from an EMBL/GenBank/DDBJ whole genome shotgun (WGS) entry which is preliminary data.</text>
</comment>
<reference evidence="9 10" key="1">
    <citation type="submission" date="2016-02" db="EMBL/GenBank/DDBJ databases">
        <title>Genome sequence of Moorella mulderi DSM 14980.</title>
        <authorList>
            <person name="Poehlein A."/>
            <person name="Daniel R."/>
        </authorList>
    </citation>
    <scope>NUCLEOTIDE SEQUENCE [LARGE SCALE GENOMIC DNA]</scope>
    <source>
        <strain evidence="9 10">DSM 14980</strain>
    </source>
</reference>
<dbReference type="SUPFAM" id="SSF116726">
    <property type="entry name" value="TrkA C-terminal domain-like"/>
    <property type="match status" value="1"/>
</dbReference>
<proteinExistence type="predicted"/>
<dbReference type="GO" id="GO:0005886">
    <property type="term" value="C:plasma membrane"/>
    <property type="evidence" value="ECO:0007669"/>
    <property type="project" value="InterPro"/>
</dbReference>
<keyword evidence="10" id="KW-1185">Reference proteome</keyword>
<feature type="domain" description="RCK N-terminal" evidence="7">
    <location>
        <begin position="13"/>
        <end position="131"/>
    </location>
</feature>
<dbReference type="InterPro" id="IPR003148">
    <property type="entry name" value="RCK_N"/>
</dbReference>
<dbReference type="InterPro" id="IPR036291">
    <property type="entry name" value="NAD(P)-bd_dom_sf"/>
</dbReference>
<keyword evidence="2" id="KW-0813">Transport</keyword>
<evidence type="ECO:0000256" key="5">
    <source>
        <dbReference type="ARBA" id="ARBA00023027"/>
    </source>
</evidence>
<dbReference type="PATRIC" id="fig|1122241.3.peg.2627"/>
<dbReference type="PRINTS" id="PR00335">
    <property type="entry name" value="KUPTAKETRKA"/>
</dbReference>
<accession>A0A151AU79</accession>
<evidence type="ECO:0000256" key="4">
    <source>
        <dbReference type="ARBA" id="ARBA00022958"/>
    </source>
</evidence>
<keyword evidence="4" id="KW-0630">Potassium</keyword>
<dbReference type="PROSITE" id="PS51201">
    <property type="entry name" value="RCK_N"/>
    <property type="match status" value="1"/>
</dbReference>
<dbReference type="Gene3D" id="3.30.70.1450">
    <property type="entry name" value="Regulator of K+ conductance, C-terminal domain"/>
    <property type="match status" value="1"/>
</dbReference>
<evidence type="ECO:0000256" key="2">
    <source>
        <dbReference type="ARBA" id="ARBA00022448"/>
    </source>
</evidence>
<keyword evidence="6" id="KW-0406">Ion transport</keyword>
<dbReference type="EMBL" id="LTBC01000013">
    <property type="protein sequence ID" value="KYH31234.1"/>
    <property type="molecule type" value="Genomic_DNA"/>
</dbReference>
<evidence type="ECO:0000256" key="1">
    <source>
        <dbReference type="ARBA" id="ARBA00017378"/>
    </source>
</evidence>
<dbReference type="AlphaFoldDB" id="A0A151AU79"/>
<sequence length="238" mass="25881">MWWRIVIAERGWVMRIVVVGGGKVGYQVAKQCAACGCEVVVVEHDQEKGEKIKQELGLPVVIGDGTRPQVLKKAGAGEADIVIAITDDDQDNLVICQLAERQFKARRTLALVNNPGNEKLFRWLGVNQVIGPASLILGLIQERVDMDATTALWMQGIKDLKMIQFKLGPDAPVLGRKIKEIPFPNECILVTIVRGDTAIVPCGNTVLKAGDLVFALTNPSVQAELEYILTGRSESGAV</sequence>
<dbReference type="Pfam" id="PF02254">
    <property type="entry name" value="TrkA_N"/>
    <property type="match status" value="1"/>
</dbReference>
<evidence type="ECO:0000313" key="9">
    <source>
        <dbReference type="EMBL" id="KYH31234.1"/>
    </source>
</evidence>
<gene>
    <name evidence="9" type="primary">trkA_2</name>
    <name evidence="9" type="ORF">MOMUL_24670</name>
</gene>
<dbReference type="InterPro" id="IPR006036">
    <property type="entry name" value="K_uptake_TrkA"/>
</dbReference>
<keyword evidence="3" id="KW-0633">Potassium transport</keyword>
<keyword evidence="5" id="KW-0520">NAD</keyword>
<dbReference type="Pfam" id="PF02080">
    <property type="entry name" value="TrkA_C"/>
    <property type="match status" value="1"/>
</dbReference>
<evidence type="ECO:0000313" key="10">
    <source>
        <dbReference type="Proteomes" id="UP000075670"/>
    </source>
</evidence>
<dbReference type="GO" id="GO:0015079">
    <property type="term" value="F:potassium ion transmembrane transporter activity"/>
    <property type="evidence" value="ECO:0007669"/>
    <property type="project" value="InterPro"/>
</dbReference>